<dbReference type="AlphaFoldDB" id="A0A450UKW0"/>
<sequence>MSRNHRHLLLNWFWGEKRFSSGIVEGFDNKAKSTTRKAYGFRTYHGIEIDLYHALGNLPVPKSTHEFF</sequence>
<evidence type="ECO:0000259" key="1">
    <source>
        <dbReference type="Pfam" id="PF01610"/>
    </source>
</evidence>
<dbReference type="InterPro" id="IPR002560">
    <property type="entry name" value="Transposase_DDE"/>
</dbReference>
<protein>
    <submittedName>
        <fullName evidence="2">Transposase</fullName>
    </submittedName>
</protein>
<gene>
    <name evidence="2" type="ORF">BECKLFY1418B_GA0070995_10426</name>
</gene>
<evidence type="ECO:0000313" key="2">
    <source>
        <dbReference type="EMBL" id="VFJ93110.1"/>
    </source>
</evidence>
<feature type="domain" description="Transposase IS204/IS1001/IS1096/IS1165 DDE" evidence="1">
    <location>
        <begin position="3"/>
        <end position="45"/>
    </location>
</feature>
<reference evidence="2" key="1">
    <citation type="submission" date="2019-02" db="EMBL/GenBank/DDBJ databases">
        <authorList>
            <person name="Gruber-Vodicka R. H."/>
            <person name="Seah K. B. B."/>
        </authorList>
    </citation>
    <scope>NUCLEOTIDE SEQUENCE</scope>
    <source>
        <strain evidence="2">BECK_M7</strain>
    </source>
</reference>
<accession>A0A450UKW0</accession>
<name>A0A450UKW0_9GAMM</name>
<proteinExistence type="predicted"/>
<dbReference type="Pfam" id="PF01610">
    <property type="entry name" value="DDE_Tnp_ISL3"/>
    <property type="match status" value="1"/>
</dbReference>
<organism evidence="2">
    <name type="scientific">Candidatus Kentrum sp. LFY</name>
    <dbReference type="NCBI Taxonomy" id="2126342"/>
    <lineage>
        <taxon>Bacteria</taxon>
        <taxon>Pseudomonadati</taxon>
        <taxon>Pseudomonadota</taxon>
        <taxon>Gammaproteobacteria</taxon>
        <taxon>Candidatus Kentrum</taxon>
    </lineage>
</organism>
<dbReference type="EMBL" id="CAADFF010000042">
    <property type="protein sequence ID" value="VFJ93110.1"/>
    <property type="molecule type" value="Genomic_DNA"/>
</dbReference>